<accession>X0ZZU7</accession>
<organism evidence="2">
    <name type="scientific">marine sediment metagenome</name>
    <dbReference type="NCBI Taxonomy" id="412755"/>
    <lineage>
        <taxon>unclassified sequences</taxon>
        <taxon>metagenomes</taxon>
        <taxon>ecological metagenomes</taxon>
    </lineage>
</organism>
<evidence type="ECO:0000313" key="2">
    <source>
        <dbReference type="EMBL" id="GAG65958.1"/>
    </source>
</evidence>
<dbReference type="EMBL" id="BART01002671">
    <property type="protein sequence ID" value="GAG65958.1"/>
    <property type="molecule type" value="Genomic_DNA"/>
</dbReference>
<proteinExistence type="predicted"/>
<gene>
    <name evidence="2" type="ORF">S01H4_07969</name>
</gene>
<reference evidence="2" key="1">
    <citation type="journal article" date="2014" name="Front. Microbiol.">
        <title>High frequency of phylogenetically diverse reductive dehalogenase-homologous genes in deep subseafloor sedimentary metagenomes.</title>
        <authorList>
            <person name="Kawai M."/>
            <person name="Futagami T."/>
            <person name="Toyoda A."/>
            <person name="Takaki Y."/>
            <person name="Nishi S."/>
            <person name="Hori S."/>
            <person name="Arai W."/>
            <person name="Tsubouchi T."/>
            <person name="Morono Y."/>
            <person name="Uchiyama I."/>
            <person name="Ito T."/>
            <person name="Fujiyama A."/>
            <person name="Inagaki F."/>
            <person name="Takami H."/>
        </authorList>
    </citation>
    <scope>NUCLEOTIDE SEQUENCE</scope>
    <source>
        <strain evidence="2">Expedition CK06-06</strain>
    </source>
</reference>
<evidence type="ECO:0000256" key="1">
    <source>
        <dbReference type="SAM" id="MobiDB-lite"/>
    </source>
</evidence>
<name>X0ZZU7_9ZZZZ</name>
<dbReference type="AlphaFoldDB" id="X0ZZU7"/>
<sequence length="46" mass="5129">MDIYLPDARYADDEIARKYSSAPGYFDNNEESIKGDAPTSRGSVIE</sequence>
<protein>
    <submittedName>
        <fullName evidence="2">Uncharacterized protein</fullName>
    </submittedName>
</protein>
<feature type="region of interest" description="Disordered" evidence="1">
    <location>
        <begin position="21"/>
        <end position="46"/>
    </location>
</feature>
<comment type="caution">
    <text evidence="2">The sequence shown here is derived from an EMBL/GenBank/DDBJ whole genome shotgun (WGS) entry which is preliminary data.</text>
</comment>